<feature type="region of interest" description="Disordered" evidence="1">
    <location>
        <begin position="1"/>
        <end position="27"/>
    </location>
</feature>
<proteinExistence type="predicted"/>
<accession>A0AAV3JIT5</accession>
<dbReference type="EMBL" id="AHNP02000003">
    <property type="protein sequence ID" value="EPG59084.1"/>
    <property type="molecule type" value="Genomic_DNA"/>
</dbReference>
<evidence type="ECO:0000313" key="3">
    <source>
        <dbReference type="Proteomes" id="UP000014570"/>
    </source>
</evidence>
<comment type="caution">
    <text evidence="2">The sequence shown here is derived from an EMBL/GenBank/DDBJ whole genome shotgun (WGS) entry which is preliminary data.</text>
</comment>
<feature type="compositionally biased region" description="Basic and acidic residues" evidence="1">
    <location>
        <begin position="1"/>
        <end position="16"/>
    </location>
</feature>
<reference evidence="2 3" key="1">
    <citation type="submission" date="2013-04" db="EMBL/GenBank/DDBJ databases">
        <authorList>
            <person name="Harkins D.M."/>
            <person name="Durkin A.S."/>
            <person name="Brinkac L.M."/>
            <person name="Haft D.H."/>
            <person name="Selengut J.D."/>
            <person name="Sanka R."/>
            <person name="DePew J."/>
            <person name="Purushe J."/>
            <person name="Chanthongthip A."/>
            <person name="Lattana O."/>
            <person name="Phetsouvanh R."/>
            <person name="Newton P.N."/>
            <person name="Vinetz J.M."/>
            <person name="Sutton G.G."/>
            <person name="Nierman W.C."/>
            <person name="Fouts D.E."/>
        </authorList>
    </citation>
    <scope>NUCLEOTIDE SEQUENCE [LARGE SCALE GENOMIC DNA]</scope>
    <source>
        <strain evidence="2 3">UI 09931</strain>
    </source>
</reference>
<organism evidence="2 3">
    <name type="scientific">Leptospira borgpetersenii serovar Javanica str. UI 09931</name>
    <dbReference type="NCBI Taxonomy" id="1049767"/>
    <lineage>
        <taxon>Bacteria</taxon>
        <taxon>Pseudomonadati</taxon>
        <taxon>Spirochaetota</taxon>
        <taxon>Spirochaetia</taxon>
        <taxon>Leptospirales</taxon>
        <taxon>Leptospiraceae</taxon>
        <taxon>Leptospira</taxon>
    </lineage>
</organism>
<gene>
    <name evidence="2" type="ORF">LEP1GSC103_3940</name>
</gene>
<protein>
    <submittedName>
        <fullName evidence="2">Uncharacterized protein</fullName>
    </submittedName>
</protein>
<dbReference type="Proteomes" id="UP000014570">
    <property type="component" value="Unassembled WGS sequence"/>
</dbReference>
<dbReference type="AlphaFoldDB" id="A0AAV3JIT5"/>
<sequence length="44" mass="5094">MSEKLKKGYMEGEERASSAPVAKKMRRRKVGDKKIGFFTFRNIS</sequence>
<evidence type="ECO:0000256" key="1">
    <source>
        <dbReference type="SAM" id="MobiDB-lite"/>
    </source>
</evidence>
<name>A0AAV3JIT5_LEPBO</name>
<evidence type="ECO:0000313" key="2">
    <source>
        <dbReference type="EMBL" id="EPG59084.1"/>
    </source>
</evidence>